<reference evidence="2" key="1">
    <citation type="journal article" date="2022" name="bioRxiv">
        <title>Sequencing and chromosome-scale assembly of the giantPleurodeles waltlgenome.</title>
        <authorList>
            <person name="Brown T."/>
            <person name="Elewa A."/>
            <person name="Iarovenko S."/>
            <person name="Subramanian E."/>
            <person name="Araus A.J."/>
            <person name="Petzold A."/>
            <person name="Susuki M."/>
            <person name="Suzuki K.-i.T."/>
            <person name="Hayashi T."/>
            <person name="Toyoda A."/>
            <person name="Oliveira C."/>
            <person name="Osipova E."/>
            <person name="Leigh N.D."/>
            <person name="Simon A."/>
            <person name="Yun M.H."/>
        </authorList>
    </citation>
    <scope>NUCLEOTIDE SEQUENCE</scope>
    <source>
        <strain evidence="2">20211129_DDA</strain>
        <tissue evidence="2">Liver</tissue>
    </source>
</reference>
<dbReference type="EMBL" id="JANPWB010000014">
    <property type="protein sequence ID" value="KAJ1099555.1"/>
    <property type="molecule type" value="Genomic_DNA"/>
</dbReference>
<evidence type="ECO:0000256" key="1">
    <source>
        <dbReference type="SAM" id="MobiDB-lite"/>
    </source>
</evidence>
<evidence type="ECO:0000313" key="2">
    <source>
        <dbReference type="EMBL" id="KAJ1099555.1"/>
    </source>
</evidence>
<gene>
    <name evidence="2" type="ORF">NDU88_004655</name>
</gene>
<name>A0AAV7M6Y2_PLEWA</name>
<organism evidence="2 3">
    <name type="scientific">Pleurodeles waltl</name>
    <name type="common">Iberian ribbed newt</name>
    <dbReference type="NCBI Taxonomy" id="8319"/>
    <lineage>
        <taxon>Eukaryota</taxon>
        <taxon>Metazoa</taxon>
        <taxon>Chordata</taxon>
        <taxon>Craniata</taxon>
        <taxon>Vertebrata</taxon>
        <taxon>Euteleostomi</taxon>
        <taxon>Amphibia</taxon>
        <taxon>Batrachia</taxon>
        <taxon>Caudata</taxon>
        <taxon>Salamandroidea</taxon>
        <taxon>Salamandridae</taxon>
        <taxon>Pleurodelinae</taxon>
        <taxon>Pleurodeles</taxon>
    </lineage>
</organism>
<keyword evidence="3" id="KW-1185">Reference proteome</keyword>
<accession>A0AAV7M6Y2</accession>
<dbReference type="AlphaFoldDB" id="A0AAV7M6Y2"/>
<proteinExistence type="predicted"/>
<sequence>MFWRLFSMRRGPRLGPQRGLIVPGCPLRGRSRLWLLQDPRALCPPDQRAMVLVRQGVPSYPRGAPHRPPRLHCFPPTTAVTPLHLRWGRGSDTPQPAPFPPVIIQVPLGIRVRSTTPTLFSSLSGGPGPGRSRSGLRVSASPRRPEPGRHFV</sequence>
<dbReference type="Proteomes" id="UP001066276">
    <property type="component" value="Chromosome 10"/>
</dbReference>
<evidence type="ECO:0000313" key="3">
    <source>
        <dbReference type="Proteomes" id="UP001066276"/>
    </source>
</evidence>
<protein>
    <submittedName>
        <fullName evidence="2">Uncharacterized protein</fullName>
    </submittedName>
</protein>
<comment type="caution">
    <text evidence="2">The sequence shown here is derived from an EMBL/GenBank/DDBJ whole genome shotgun (WGS) entry which is preliminary data.</text>
</comment>
<feature type="region of interest" description="Disordered" evidence="1">
    <location>
        <begin position="119"/>
        <end position="152"/>
    </location>
</feature>
<feature type="compositionally biased region" description="Basic and acidic residues" evidence="1">
    <location>
        <begin position="143"/>
        <end position="152"/>
    </location>
</feature>